<name>A0A101M0A5_PICGL</name>
<proteinExistence type="predicted"/>
<sequence>MSQSNGAATSSTSRSGRGSATAQSSSNHTAHRRNQLHTTQRHIRQGREMDKKGCPDSLKADKIKRRFIVRYKPSLTFITYTLNLTGS</sequence>
<gene>
    <name evidence="2" type="ORF">ABT39_MTgene4627</name>
</gene>
<feature type="region of interest" description="Disordered" evidence="1">
    <location>
        <begin position="1"/>
        <end position="58"/>
    </location>
</feature>
<feature type="compositionally biased region" description="Basic and acidic residues" evidence="1">
    <location>
        <begin position="45"/>
        <end position="58"/>
    </location>
</feature>
<accession>A0A101M0A5</accession>
<dbReference type="EMBL" id="LKAM01000005">
    <property type="protein sequence ID" value="KUM48612.1"/>
    <property type="molecule type" value="Genomic_DNA"/>
</dbReference>
<keyword evidence="2" id="KW-0496">Mitochondrion</keyword>
<evidence type="ECO:0000313" key="2">
    <source>
        <dbReference type="EMBL" id="KUM48612.1"/>
    </source>
</evidence>
<organism evidence="2">
    <name type="scientific">Picea glauca</name>
    <name type="common">White spruce</name>
    <name type="synonym">Pinus glauca</name>
    <dbReference type="NCBI Taxonomy" id="3330"/>
    <lineage>
        <taxon>Eukaryota</taxon>
        <taxon>Viridiplantae</taxon>
        <taxon>Streptophyta</taxon>
        <taxon>Embryophyta</taxon>
        <taxon>Tracheophyta</taxon>
        <taxon>Spermatophyta</taxon>
        <taxon>Pinopsida</taxon>
        <taxon>Pinidae</taxon>
        <taxon>Conifers I</taxon>
        <taxon>Pinales</taxon>
        <taxon>Pinaceae</taxon>
        <taxon>Picea</taxon>
    </lineage>
</organism>
<protein>
    <submittedName>
        <fullName evidence="2">Uncharacterized protein</fullName>
    </submittedName>
</protein>
<feature type="compositionally biased region" description="Basic residues" evidence="1">
    <location>
        <begin position="29"/>
        <end position="44"/>
    </location>
</feature>
<geneLocation type="mitochondrion" evidence="2"/>
<feature type="compositionally biased region" description="Low complexity" evidence="1">
    <location>
        <begin position="1"/>
        <end position="22"/>
    </location>
</feature>
<evidence type="ECO:0000256" key="1">
    <source>
        <dbReference type="SAM" id="MobiDB-lite"/>
    </source>
</evidence>
<dbReference type="AlphaFoldDB" id="A0A101M0A5"/>
<comment type="caution">
    <text evidence="2">The sequence shown here is derived from an EMBL/GenBank/DDBJ whole genome shotgun (WGS) entry which is preliminary data.</text>
</comment>
<reference evidence="2" key="1">
    <citation type="journal article" date="2015" name="Genome Biol. Evol.">
        <title>Organellar Genomes of White Spruce (Picea glauca): Assembly and Annotation.</title>
        <authorList>
            <person name="Jackman S.D."/>
            <person name="Warren R.L."/>
            <person name="Gibb E.A."/>
            <person name="Vandervalk B.P."/>
            <person name="Mohamadi H."/>
            <person name="Chu J."/>
            <person name="Raymond A."/>
            <person name="Pleasance S."/>
            <person name="Coope R."/>
            <person name="Wildung M.R."/>
            <person name="Ritland C.E."/>
            <person name="Bousquet J."/>
            <person name="Jones S.J."/>
            <person name="Bohlmann J."/>
            <person name="Birol I."/>
        </authorList>
    </citation>
    <scope>NUCLEOTIDE SEQUENCE [LARGE SCALE GENOMIC DNA]</scope>
    <source>
        <tissue evidence="2">Flushing bud</tissue>
    </source>
</reference>